<dbReference type="Proteomes" id="UP000248272">
    <property type="component" value="Unassembled WGS sequence"/>
</dbReference>
<evidence type="ECO:0008006" key="3">
    <source>
        <dbReference type="Google" id="ProtNLM"/>
    </source>
</evidence>
<accession>A0A2Z6UTW9</accession>
<name>A0A2Z6UTW9_MICAE</name>
<evidence type="ECO:0000313" key="2">
    <source>
        <dbReference type="Proteomes" id="UP000248272"/>
    </source>
</evidence>
<dbReference type="AlphaFoldDB" id="A0A2Z6UTW9"/>
<gene>
    <name evidence="1" type="ORF">MSj_02890</name>
</gene>
<dbReference type="EMBL" id="BDSG01000073">
    <property type="protein sequence ID" value="GBL11386.1"/>
    <property type="molecule type" value="Genomic_DNA"/>
</dbReference>
<dbReference type="InterPro" id="IPR017589">
    <property type="entry name" value="CRISPR-assoc_prot_Cas10d/Csc3"/>
</dbReference>
<protein>
    <recommendedName>
        <fullName evidence="3">CRISPR-associated protein Csc3</fullName>
    </recommendedName>
</protein>
<dbReference type="NCBIfam" id="TIGR03174">
    <property type="entry name" value="cas_Csc3"/>
    <property type="match status" value="2"/>
</dbReference>
<evidence type="ECO:0000313" key="1">
    <source>
        <dbReference type="EMBL" id="GBL11386.1"/>
    </source>
</evidence>
<sequence length="988" mass="113903">MENFDWLMPNNYNVPDPTKTKEPPLVRLALDTLTNEEDQILNDWIKIVFPYILDYFSLRNAKGTSFQVAEVLTADLDIPLEKRQKIINKLVNLKDQSLAVHLLNAALGGWTLAKLANLDQFQQQLYLSAITMHDLNKIVLPRLGNTRMDGKQWEQYKNAFLTWGDALHLWDFIYQNYWQDVAFLAQNAEDARGANLTVANFPDLQLPPDQLMNLTDFVRFGDLVASIAHHPDDLEQDSMRAILRRTVKGKYVIRSHKTNENRGLLTQAIHNAVLLQTEKVNWKPFLFFPDGVTYFIPKDSAEPDLSDIPEVVRNNTLEIVSKGVGDLVDRAGKCVYYEPDLIEIADIKLASETLIRRTFTIINDKKDAKTGERRDKVLSNAFLSKNPDLKHLDWEYPANLQTDRFAEGFNAITVLIKDFYGLEEGTELILETLNMSQYLKHWEMIPKTGGTPYGWYYLAGHYIKEHSSLSPTELEQIMLTTVQEILEKLGKPDRPPPFAFLEKYISQVLTITGSTEKHDFKGELQRYHLNKAQRKRQPICAICNSAFEIREEFSSYSNKRVTSTQESKRGKCTICQVESLLRRYGMNASLSAEDETVYLHFYPAYYFTPETVLIMERAYQNFAQSSFAELDKDLSEQNYNPNYVPRMDIFRIGNDPNENLKRRTKKEYATGKMHGYYLLGIPYLGEKPTDTESWFMSAIKALLAPLTFGVKLVASRNPIPLYDSGGDFKETVIIDGVHTYWLHGIKRTIFRLDELEKAIPAVFSIYSLTAQSYRDSRNYPVWNQLNTVCQSLDTSPLYVFHYADRIQENDKKTKAQKSQIDQSQSNSLPDWLADKLITYYYLLIKYYGGEDTMSMIQTLVDQYACFYRASGFAAYARLRPFNVAAKVVLDSLPTISKDDLKLMIEGHLIALVDGVLDKQTDGYIPEEIRKDIAKLQELIEIFAESFLDKVFYDYCRGERSLLRQHINLLRKAAEAHYVKTYSKKKDQE</sequence>
<comment type="caution">
    <text evidence="1">The sequence shown here is derived from an EMBL/GenBank/DDBJ whole genome shotgun (WGS) entry which is preliminary data.</text>
</comment>
<proteinExistence type="predicted"/>
<dbReference type="RefSeq" id="WP_110579692.1">
    <property type="nucleotide sequence ID" value="NZ_BDSG01000073.1"/>
</dbReference>
<organism evidence="1 2">
    <name type="scientific">Microcystis aeruginosa Sj</name>
    <dbReference type="NCBI Taxonomy" id="1979544"/>
    <lineage>
        <taxon>Bacteria</taxon>
        <taxon>Bacillati</taxon>
        <taxon>Cyanobacteriota</taxon>
        <taxon>Cyanophyceae</taxon>
        <taxon>Oscillatoriophycideae</taxon>
        <taxon>Chroococcales</taxon>
        <taxon>Microcystaceae</taxon>
        <taxon>Microcystis</taxon>
    </lineage>
</organism>
<reference evidence="1 2" key="1">
    <citation type="journal article" date="2018" name="Front. Microbiol.">
        <title>Adaptation of the Freshwater Bloom-Forming Cyanobacterium Microcystis aeruginosa to Brackish Water Is Driven by Recent Horizontal Transfer of Sucrose Genes.</title>
        <authorList>
            <person name="Tanabe Y."/>
            <person name="Hodoki Y."/>
            <person name="Sano T."/>
            <person name="Tada K."/>
            <person name="Watanabe M.M."/>
        </authorList>
    </citation>
    <scope>NUCLEOTIDE SEQUENCE [LARGE SCALE GENOMIC DNA]</scope>
    <source>
        <strain evidence="1 2">Sj</strain>
    </source>
</reference>